<organism evidence="7 8">
    <name type="scientific">Aureimonas pseudogalii</name>
    <dbReference type="NCBI Taxonomy" id="1744844"/>
    <lineage>
        <taxon>Bacteria</taxon>
        <taxon>Pseudomonadati</taxon>
        <taxon>Pseudomonadota</taxon>
        <taxon>Alphaproteobacteria</taxon>
        <taxon>Hyphomicrobiales</taxon>
        <taxon>Aurantimonadaceae</taxon>
        <taxon>Aureimonas</taxon>
    </lineage>
</organism>
<dbReference type="AlphaFoldDB" id="A0A7W6H8W3"/>
<evidence type="ECO:0000313" key="8">
    <source>
        <dbReference type="Proteomes" id="UP000542776"/>
    </source>
</evidence>
<accession>A0A7W6H8W3</accession>
<evidence type="ECO:0000256" key="4">
    <source>
        <dbReference type="ARBA" id="ARBA00023136"/>
    </source>
</evidence>
<reference evidence="7 8" key="1">
    <citation type="submission" date="2020-08" db="EMBL/GenBank/DDBJ databases">
        <title>Genomic Encyclopedia of Type Strains, Phase IV (KMG-IV): sequencing the most valuable type-strain genomes for metagenomic binning, comparative biology and taxonomic classification.</title>
        <authorList>
            <person name="Goeker M."/>
        </authorList>
    </citation>
    <scope>NUCLEOTIDE SEQUENCE [LARGE SCALE GENOMIC DNA]</scope>
    <source>
        <strain evidence="7 8">DSM 102238</strain>
    </source>
</reference>
<dbReference type="GO" id="GO:0009279">
    <property type="term" value="C:cell outer membrane"/>
    <property type="evidence" value="ECO:0007669"/>
    <property type="project" value="UniProtKB-SubCell"/>
</dbReference>
<evidence type="ECO:0000256" key="1">
    <source>
        <dbReference type="ARBA" id="ARBA00004442"/>
    </source>
</evidence>
<evidence type="ECO:0000256" key="6">
    <source>
        <dbReference type="SAM" id="SignalP"/>
    </source>
</evidence>
<sequence length="270" mass="28915">MLVAFIPLSLLPGPTLAADTGMFEAQEREATAVASGVDLIFEIGVSGQVSPEYEGSDEYSVSPFPIIGFGYLNIPGLFEIGSTGPDEGGFSINPSFNMTGERKAGDFDDLKGLDDVDATYEVGAKVGYEWGYAEIYGEARYAFGGAEGIVGELGANAIYRPTKTIELKAGPFATLASEDFTETYFGVTAAEADRIGLRLEAYDPKGGVKSVGVSGSARYEFRRDWFLNADASYSQFVGDAKDSPIVKAGDKNQFTVGFGISKRFEMDLFD</sequence>
<comment type="similarity">
    <text evidence="2">Belongs to the MipA/OmpV family.</text>
</comment>
<evidence type="ECO:0000256" key="5">
    <source>
        <dbReference type="ARBA" id="ARBA00023237"/>
    </source>
</evidence>
<dbReference type="InterPro" id="IPR010583">
    <property type="entry name" value="MipA"/>
</dbReference>
<feature type="chain" id="PRO_5031043022" evidence="6">
    <location>
        <begin position="18"/>
        <end position="270"/>
    </location>
</feature>
<protein>
    <submittedName>
        <fullName evidence="7">Outer membrane protein</fullName>
    </submittedName>
</protein>
<proteinExistence type="inferred from homology"/>
<evidence type="ECO:0000256" key="3">
    <source>
        <dbReference type="ARBA" id="ARBA00022729"/>
    </source>
</evidence>
<feature type="signal peptide" evidence="6">
    <location>
        <begin position="1"/>
        <end position="17"/>
    </location>
</feature>
<dbReference type="Proteomes" id="UP000542776">
    <property type="component" value="Unassembled WGS sequence"/>
</dbReference>
<gene>
    <name evidence="7" type="ORF">GGR04_004654</name>
</gene>
<evidence type="ECO:0000313" key="7">
    <source>
        <dbReference type="EMBL" id="MBB4000774.1"/>
    </source>
</evidence>
<comment type="subcellular location">
    <subcellularLocation>
        <location evidence="1">Cell outer membrane</location>
    </subcellularLocation>
</comment>
<dbReference type="Pfam" id="PF06629">
    <property type="entry name" value="MipA"/>
    <property type="match status" value="1"/>
</dbReference>
<keyword evidence="5" id="KW-0998">Cell outer membrane</keyword>
<keyword evidence="8" id="KW-1185">Reference proteome</keyword>
<dbReference type="PANTHER" id="PTHR38776">
    <property type="entry name" value="MLTA-INTERACTING PROTEIN-RELATED"/>
    <property type="match status" value="1"/>
</dbReference>
<dbReference type="RefSeq" id="WP_246393581.1">
    <property type="nucleotide sequence ID" value="NZ_JACIEK010000030.1"/>
</dbReference>
<dbReference type="EMBL" id="JACIEK010000030">
    <property type="protein sequence ID" value="MBB4000774.1"/>
    <property type="molecule type" value="Genomic_DNA"/>
</dbReference>
<evidence type="ECO:0000256" key="2">
    <source>
        <dbReference type="ARBA" id="ARBA00005722"/>
    </source>
</evidence>
<comment type="caution">
    <text evidence="7">The sequence shown here is derived from an EMBL/GenBank/DDBJ whole genome shotgun (WGS) entry which is preliminary data.</text>
</comment>
<keyword evidence="4" id="KW-0472">Membrane</keyword>
<keyword evidence="3 6" id="KW-0732">Signal</keyword>
<name>A0A7W6H8W3_9HYPH</name>
<dbReference type="PANTHER" id="PTHR38776:SF1">
    <property type="entry name" value="MLTA-INTERACTING PROTEIN-RELATED"/>
    <property type="match status" value="1"/>
</dbReference>